<accession>A0A4Y9ZPC9</accession>
<reference evidence="7 8" key="1">
    <citation type="submission" date="2019-02" db="EMBL/GenBank/DDBJ databases">
        <title>Genome sequencing of the rare red list fungi Hericium alpestre (H. flagellum).</title>
        <authorList>
            <person name="Buettner E."/>
            <person name="Kellner H."/>
        </authorList>
    </citation>
    <scope>NUCLEOTIDE SEQUENCE [LARGE SCALE GENOMIC DNA]</scope>
    <source>
        <strain evidence="7 8">DSM 108284</strain>
    </source>
</reference>
<dbReference type="Proteomes" id="UP000298061">
    <property type="component" value="Unassembled WGS sequence"/>
</dbReference>
<evidence type="ECO:0000256" key="2">
    <source>
        <dbReference type="ARBA" id="ARBA00022692"/>
    </source>
</evidence>
<dbReference type="Gene3D" id="6.10.140.1320">
    <property type="match status" value="1"/>
</dbReference>
<feature type="transmembrane region" description="Helical" evidence="5">
    <location>
        <begin position="155"/>
        <end position="173"/>
    </location>
</feature>
<dbReference type="EMBL" id="SFCI01001389">
    <property type="protein sequence ID" value="TFY75907.1"/>
    <property type="molecule type" value="Genomic_DNA"/>
</dbReference>
<dbReference type="InterPro" id="IPR007667">
    <property type="entry name" value="Hypoxia_induced_domain"/>
</dbReference>
<organism evidence="7 8">
    <name type="scientific">Hericium alpestre</name>
    <dbReference type="NCBI Taxonomy" id="135208"/>
    <lineage>
        <taxon>Eukaryota</taxon>
        <taxon>Fungi</taxon>
        <taxon>Dikarya</taxon>
        <taxon>Basidiomycota</taxon>
        <taxon>Agaricomycotina</taxon>
        <taxon>Agaricomycetes</taxon>
        <taxon>Russulales</taxon>
        <taxon>Hericiaceae</taxon>
        <taxon>Hericium</taxon>
    </lineage>
</organism>
<dbReference type="AlphaFoldDB" id="A0A4Y9ZPC9"/>
<dbReference type="STRING" id="135208.A0A4Y9ZPC9"/>
<feature type="transmembrane region" description="Helical" evidence="5">
    <location>
        <begin position="120"/>
        <end position="139"/>
    </location>
</feature>
<comment type="caution">
    <text evidence="7">The sequence shown here is derived from an EMBL/GenBank/DDBJ whole genome shotgun (WGS) entry which is preliminary data.</text>
</comment>
<keyword evidence="8" id="KW-1185">Reference proteome</keyword>
<comment type="subcellular location">
    <subcellularLocation>
        <location evidence="1">Mitochondrion</location>
    </subcellularLocation>
</comment>
<keyword evidence="4 5" id="KW-0472">Membrane</keyword>
<evidence type="ECO:0000313" key="7">
    <source>
        <dbReference type="EMBL" id="TFY75907.1"/>
    </source>
</evidence>
<evidence type="ECO:0000256" key="5">
    <source>
        <dbReference type="SAM" id="Phobius"/>
    </source>
</evidence>
<evidence type="ECO:0000256" key="1">
    <source>
        <dbReference type="ARBA" id="ARBA00004173"/>
    </source>
</evidence>
<sequence>MKVNVSEEELEGLHAASLRGAIEGILGGLAISVPASIYAHRRWATYRNLPPSLKALGIILVVAPAYAIQTERRGLEYDEAHHWSGASKDMLDNAKAKQESEWESLGTKDKLRRWAIQNQYKVILGSWAASIAVAGAIIMRDRHQSTSQKVVQARMWAQGLTVGILIAAGIMTHSQREEAAKHRPVDHSWRELLEAEAQEEAQRKVSTLTHSQPSA</sequence>
<dbReference type="PROSITE" id="PS51503">
    <property type="entry name" value="HIG1"/>
    <property type="match status" value="1"/>
</dbReference>
<name>A0A4Y9ZPC9_9AGAM</name>
<evidence type="ECO:0000313" key="8">
    <source>
        <dbReference type="Proteomes" id="UP000298061"/>
    </source>
</evidence>
<evidence type="ECO:0000259" key="6">
    <source>
        <dbReference type="PROSITE" id="PS51503"/>
    </source>
</evidence>
<proteinExistence type="predicted"/>
<keyword evidence="2 5" id="KW-0812">Transmembrane</keyword>
<gene>
    <name evidence="7" type="ORF">EWM64_g8108</name>
</gene>
<feature type="domain" description="HIG1" evidence="6">
    <location>
        <begin position="92"/>
        <end position="183"/>
    </location>
</feature>
<protein>
    <recommendedName>
        <fullName evidence="6">HIG1 domain-containing protein</fullName>
    </recommendedName>
</protein>
<feature type="transmembrane region" description="Helical" evidence="5">
    <location>
        <begin position="21"/>
        <end position="39"/>
    </location>
</feature>
<dbReference type="InterPro" id="IPR040153">
    <property type="entry name" value="Rcf2"/>
</dbReference>
<dbReference type="OrthoDB" id="1915122at2759"/>
<evidence type="ECO:0000256" key="4">
    <source>
        <dbReference type="ARBA" id="ARBA00023136"/>
    </source>
</evidence>
<dbReference type="GO" id="GO:0033617">
    <property type="term" value="P:mitochondrial respiratory chain complex IV assembly"/>
    <property type="evidence" value="ECO:0007669"/>
    <property type="project" value="TreeGrafter"/>
</dbReference>
<dbReference type="PANTHER" id="PTHR28018:SF3">
    <property type="entry name" value="RESPIRATORY SUPERCOMPLEX FACTOR 2, MITOCHONDRIAL"/>
    <property type="match status" value="1"/>
</dbReference>
<evidence type="ECO:0000256" key="3">
    <source>
        <dbReference type="ARBA" id="ARBA00022989"/>
    </source>
</evidence>
<dbReference type="Pfam" id="PF04588">
    <property type="entry name" value="HIG_1_N"/>
    <property type="match status" value="1"/>
</dbReference>
<dbReference type="GO" id="GO:0005739">
    <property type="term" value="C:mitochondrion"/>
    <property type="evidence" value="ECO:0007669"/>
    <property type="project" value="UniProtKB-SubCell"/>
</dbReference>
<keyword evidence="3 5" id="KW-1133">Transmembrane helix</keyword>
<dbReference type="PANTHER" id="PTHR28018">
    <property type="entry name" value="RESPIRATORY SUPERCOMPLEX FACTOR 2, MITOCHONDRIAL"/>
    <property type="match status" value="1"/>
</dbReference>